<accession>A0AAE1YR13</accession>
<proteinExistence type="predicted"/>
<reference evidence="2" key="1">
    <citation type="submission" date="2020-06" db="EMBL/GenBank/DDBJ databases">
        <authorList>
            <person name="Li T."/>
            <person name="Hu X."/>
            <person name="Zhang T."/>
            <person name="Song X."/>
            <person name="Zhang H."/>
            <person name="Dai N."/>
            <person name="Sheng W."/>
            <person name="Hou X."/>
            <person name="Wei L."/>
        </authorList>
    </citation>
    <scope>NUCLEOTIDE SEQUENCE</scope>
    <source>
        <strain evidence="2">3651</strain>
        <tissue evidence="2">Leaf</tissue>
    </source>
</reference>
<organism evidence="2 3">
    <name type="scientific">Sesamum alatum</name>
    <dbReference type="NCBI Taxonomy" id="300844"/>
    <lineage>
        <taxon>Eukaryota</taxon>
        <taxon>Viridiplantae</taxon>
        <taxon>Streptophyta</taxon>
        <taxon>Embryophyta</taxon>
        <taxon>Tracheophyta</taxon>
        <taxon>Spermatophyta</taxon>
        <taxon>Magnoliopsida</taxon>
        <taxon>eudicotyledons</taxon>
        <taxon>Gunneridae</taxon>
        <taxon>Pentapetalae</taxon>
        <taxon>asterids</taxon>
        <taxon>lamiids</taxon>
        <taxon>Lamiales</taxon>
        <taxon>Pedaliaceae</taxon>
        <taxon>Sesamum</taxon>
    </lineage>
</organism>
<dbReference type="AlphaFoldDB" id="A0AAE1YR13"/>
<reference evidence="2" key="2">
    <citation type="journal article" date="2024" name="Plant">
        <title>Genomic evolution and insights into agronomic trait innovations of Sesamum species.</title>
        <authorList>
            <person name="Miao H."/>
            <person name="Wang L."/>
            <person name="Qu L."/>
            <person name="Liu H."/>
            <person name="Sun Y."/>
            <person name="Le M."/>
            <person name="Wang Q."/>
            <person name="Wei S."/>
            <person name="Zheng Y."/>
            <person name="Lin W."/>
            <person name="Duan Y."/>
            <person name="Cao H."/>
            <person name="Xiong S."/>
            <person name="Wang X."/>
            <person name="Wei L."/>
            <person name="Li C."/>
            <person name="Ma Q."/>
            <person name="Ju M."/>
            <person name="Zhao R."/>
            <person name="Li G."/>
            <person name="Mu C."/>
            <person name="Tian Q."/>
            <person name="Mei H."/>
            <person name="Zhang T."/>
            <person name="Gao T."/>
            <person name="Zhang H."/>
        </authorList>
    </citation>
    <scope>NUCLEOTIDE SEQUENCE</scope>
    <source>
        <strain evidence="2">3651</strain>
    </source>
</reference>
<evidence type="ECO:0000313" key="3">
    <source>
        <dbReference type="Proteomes" id="UP001293254"/>
    </source>
</evidence>
<evidence type="ECO:0000313" key="2">
    <source>
        <dbReference type="EMBL" id="KAK4434461.1"/>
    </source>
</evidence>
<name>A0AAE1YR13_9LAMI</name>
<comment type="caution">
    <text evidence="2">The sequence shown here is derived from an EMBL/GenBank/DDBJ whole genome shotgun (WGS) entry which is preliminary data.</text>
</comment>
<dbReference type="Proteomes" id="UP001293254">
    <property type="component" value="Unassembled WGS sequence"/>
</dbReference>
<sequence length="146" mass="15539">MGRGSEPRSQQGVFCRVTPPTGRAPTSHSPPCSRGGCDTDIFGVFVADTGALDDHANTAKADTPRNSDRAEPRAMEQGVVWHVMGDTEVTDSESFIPETAPGLGSEHRLEGTIDGGNERGQVRQVGQEVEHGPDRLIDMVPGSENT</sequence>
<dbReference type="EMBL" id="JACGWO010000002">
    <property type="protein sequence ID" value="KAK4434461.1"/>
    <property type="molecule type" value="Genomic_DNA"/>
</dbReference>
<keyword evidence="3" id="KW-1185">Reference proteome</keyword>
<evidence type="ECO:0000256" key="1">
    <source>
        <dbReference type="SAM" id="MobiDB-lite"/>
    </source>
</evidence>
<feature type="region of interest" description="Disordered" evidence="1">
    <location>
        <begin position="1"/>
        <end position="35"/>
    </location>
</feature>
<protein>
    <submittedName>
        <fullName evidence="2">Uncharacterized protein</fullName>
    </submittedName>
</protein>
<feature type="region of interest" description="Disordered" evidence="1">
    <location>
        <begin position="52"/>
        <end position="73"/>
    </location>
</feature>
<gene>
    <name evidence="2" type="ORF">Salat_0608900</name>
</gene>